<evidence type="ECO:0000256" key="2">
    <source>
        <dbReference type="ARBA" id="ARBA00022692"/>
    </source>
</evidence>
<evidence type="ECO:0000256" key="3">
    <source>
        <dbReference type="ARBA" id="ARBA00022968"/>
    </source>
</evidence>
<dbReference type="GO" id="GO:0042285">
    <property type="term" value="F:xylosyltransferase activity"/>
    <property type="evidence" value="ECO:0007669"/>
    <property type="project" value="TreeGrafter"/>
</dbReference>
<evidence type="ECO:0000256" key="1">
    <source>
        <dbReference type="ARBA" id="ARBA00004606"/>
    </source>
</evidence>
<dbReference type="Pfam" id="PF13896">
    <property type="entry name" value="Glyco_transf_49"/>
    <property type="match status" value="1"/>
</dbReference>
<keyword evidence="7" id="KW-0808">Transferase</keyword>
<dbReference type="GO" id="GO:0015020">
    <property type="term" value="F:glucuronosyltransferase activity"/>
    <property type="evidence" value="ECO:0007669"/>
    <property type="project" value="TreeGrafter"/>
</dbReference>
<dbReference type="InterPro" id="IPR051292">
    <property type="entry name" value="Xyl/GlcA_transferase"/>
</dbReference>
<dbReference type="PANTHER" id="PTHR12270:SF52">
    <property type="entry name" value="GLYCOSYLTRANSFERASE-LIKE PROTEIN GNT13-RELATED"/>
    <property type="match status" value="1"/>
</dbReference>
<sequence>MVAPASPNRFLLIKNTTEVWKGRYCGAMIVHEEDIPAIVQSIKEYNFSSRVMFIMFSPPVNHTLYDTFPLNFLRNLCIRHAVTSHFLYFDTDLIPSFNLYDTIMALPRDILDSEDSAIIVPPFFFPKKYMNMCDTIPSCIQRGLQIAPRTLDSLLQCYKKYVCLSTKHRMPTHNFVTSKWIFDRRPKLWRVVCWPNDVQEPYMVLKRHKGMVLFDESFINYGGNKVQYVNHIRALNPHFYVLNNAFAVDLPHPYSNFSVAFKQGQYKWLIPVFERKLNIVYGNRTELPVCKEKPLVMGMK</sequence>
<comment type="caution">
    <text evidence="7">The sequence shown here is derived from an EMBL/GenBank/DDBJ whole genome shotgun (WGS) entry which is preliminary data.</text>
</comment>
<keyword evidence="4" id="KW-1133">Transmembrane helix</keyword>
<dbReference type="OrthoDB" id="205012at2759"/>
<protein>
    <submittedName>
        <fullName evidence="7">Glycosyltransferase-like protein LARGE1</fullName>
    </submittedName>
</protein>
<keyword evidence="2" id="KW-0812">Transmembrane</keyword>
<dbReference type="GO" id="GO:0016020">
    <property type="term" value="C:membrane"/>
    <property type="evidence" value="ECO:0007669"/>
    <property type="project" value="UniProtKB-SubCell"/>
</dbReference>
<dbReference type="EMBL" id="LXWW01000437">
    <property type="protein sequence ID" value="OAO13230.1"/>
    <property type="molecule type" value="Genomic_DNA"/>
</dbReference>
<dbReference type="PANTHER" id="PTHR12270">
    <property type="entry name" value="GLYCOSYLTRANSFERASE-RELATED"/>
    <property type="match status" value="1"/>
</dbReference>
<dbReference type="Proteomes" id="UP000078348">
    <property type="component" value="Unassembled WGS sequence"/>
</dbReference>
<evidence type="ECO:0000256" key="5">
    <source>
        <dbReference type="ARBA" id="ARBA00023136"/>
    </source>
</evidence>
<evidence type="ECO:0000256" key="4">
    <source>
        <dbReference type="ARBA" id="ARBA00022989"/>
    </source>
</evidence>
<gene>
    <name evidence="7" type="ORF">AV274_5076</name>
</gene>
<dbReference type="GO" id="GO:0035269">
    <property type="term" value="P:protein O-linked glycosylation via mannose"/>
    <property type="evidence" value="ECO:0007669"/>
    <property type="project" value="TreeGrafter"/>
</dbReference>
<evidence type="ECO:0000256" key="6">
    <source>
        <dbReference type="ARBA" id="ARBA00023180"/>
    </source>
</evidence>
<comment type="subcellular location">
    <subcellularLocation>
        <location evidence="1">Membrane</location>
        <topology evidence="1">Single-pass type II membrane protein</topology>
    </subcellularLocation>
</comment>
<evidence type="ECO:0000313" key="7">
    <source>
        <dbReference type="EMBL" id="OAO13230.1"/>
    </source>
</evidence>
<keyword evidence="6" id="KW-0325">Glycoprotein</keyword>
<dbReference type="AlphaFoldDB" id="A0A196S858"/>
<keyword evidence="5" id="KW-0472">Membrane</keyword>
<organism evidence="7 8">
    <name type="scientific">Blastocystis sp. subtype 1 (strain ATCC 50177 / NandII)</name>
    <dbReference type="NCBI Taxonomy" id="478820"/>
    <lineage>
        <taxon>Eukaryota</taxon>
        <taxon>Sar</taxon>
        <taxon>Stramenopiles</taxon>
        <taxon>Bigyra</taxon>
        <taxon>Opalozoa</taxon>
        <taxon>Opalinata</taxon>
        <taxon>Blastocystidae</taxon>
        <taxon>Blastocystis</taxon>
    </lineage>
</organism>
<accession>A0A196S858</accession>
<proteinExistence type="predicted"/>
<reference evidence="7 8" key="1">
    <citation type="submission" date="2016-05" db="EMBL/GenBank/DDBJ databases">
        <title>Nuclear genome of Blastocystis sp. subtype 1 NandII.</title>
        <authorList>
            <person name="Gentekaki E."/>
            <person name="Curtis B."/>
            <person name="Stairs C."/>
            <person name="Eme L."/>
            <person name="Herman E."/>
            <person name="Klimes V."/>
            <person name="Arias M.C."/>
            <person name="Elias M."/>
            <person name="Hilliou F."/>
            <person name="Klute M."/>
            <person name="Malik S.-B."/>
            <person name="Pightling A."/>
            <person name="Rachubinski R."/>
            <person name="Salas D."/>
            <person name="Schlacht A."/>
            <person name="Suga H."/>
            <person name="Archibald J."/>
            <person name="Ball S.G."/>
            <person name="Clark G."/>
            <person name="Dacks J."/>
            <person name="Van Der Giezen M."/>
            <person name="Tsaousis A."/>
            <person name="Roger A."/>
        </authorList>
    </citation>
    <scope>NUCLEOTIDE SEQUENCE [LARGE SCALE GENOMIC DNA]</scope>
    <source>
        <strain evidence="8">ATCC 50177 / NandII</strain>
    </source>
</reference>
<keyword evidence="8" id="KW-1185">Reference proteome</keyword>
<evidence type="ECO:0000313" key="8">
    <source>
        <dbReference type="Proteomes" id="UP000078348"/>
    </source>
</evidence>
<keyword evidence="3" id="KW-0735">Signal-anchor</keyword>
<name>A0A196S858_BLAHN</name>